<dbReference type="RefSeq" id="WP_052376147.1">
    <property type="nucleotide sequence ID" value="NZ_ASRX01000051.1"/>
</dbReference>
<dbReference type="Proteomes" id="UP000019678">
    <property type="component" value="Unassembled WGS sequence"/>
</dbReference>
<accession>A0A017T1F7</accession>
<keyword evidence="2" id="KW-1185">Reference proteome</keyword>
<evidence type="ECO:0000313" key="1">
    <source>
        <dbReference type="EMBL" id="EYF03069.1"/>
    </source>
</evidence>
<gene>
    <name evidence="1" type="ORF">CAP_6183</name>
</gene>
<comment type="caution">
    <text evidence="1">The sequence shown here is derived from an EMBL/GenBank/DDBJ whole genome shotgun (WGS) entry which is preliminary data.</text>
</comment>
<protein>
    <recommendedName>
        <fullName evidence="3">N-acetyltransferase domain-containing protein</fullName>
    </recommendedName>
</protein>
<dbReference type="EMBL" id="ASRX01000051">
    <property type="protein sequence ID" value="EYF03069.1"/>
    <property type="molecule type" value="Genomic_DNA"/>
</dbReference>
<dbReference type="eggNOG" id="ENOG50345W5">
    <property type="taxonomic scope" value="Bacteria"/>
</dbReference>
<organism evidence="1 2">
    <name type="scientific">Chondromyces apiculatus DSM 436</name>
    <dbReference type="NCBI Taxonomy" id="1192034"/>
    <lineage>
        <taxon>Bacteria</taxon>
        <taxon>Pseudomonadati</taxon>
        <taxon>Myxococcota</taxon>
        <taxon>Polyangia</taxon>
        <taxon>Polyangiales</taxon>
        <taxon>Polyangiaceae</taxon>
        <taxon>Chondromyces</taxon>
    </lineage>
</organism>
<proteinExistence type="predicted"/>
<evidence type="ECO:0008006" key="3">
    <source>
        <dbReference type="Google" id="ProtNLM"/>
    </source>
</evidence>
<dbReference type="OrthoDB" id="5448692at2"/>
<dbReference type="InterPro" id="IPR016181">
    <property type="entry name" value="Acyl_CoA_acyltransferase"/>
</dbReference>
<name>A0A017T1F7_9BACT</name>
<dbReference type="SUPFAM" id="SSF55729">
    <property type="entry name" value="Acyl-CoA N-acyltransferases (Nat)"/>
    <property type="match status" value="1"/>
</dbReference>
<dbReference type="AlphaFoldDB" id="A0A017T1F7"/>
<reference evidence="1 2" key="1">
    <citation type="submission" date="2013-05" db="EMBL/GenBank/DDBJ databases">
        <title>Genome assembly of Chondromyces apiculatus DSM 436.</title>
        <authorList>
            <person name="Sharma G."/>
            <person name="Khatri I."/>
            <person name="Kaur C."/>
            <person name="Mayilraj S."/>
            <person name="Subramanian S."/>
        </authorList>
    </citation>
    <scope>NUCLEOTIDE SEQUENCE [LARGE SCALE GENOMIC DNA]</scope>
    <source>
        <strain evidence="1 2">DSM 436</strain>
    </source>
</reference>
<sequence length="238" mass="26439">MRTSDCDLLAAVPDLTGIAESTAWFEEKRETLRSFVASPTVLASFKPMQVRDVLGAPAAPFGRYTDAAWRKTVLAVLLADWACYAMPGDQVSFARLVQVLEVFPAGFRLWWAEVPGAGWLPVGYTGWFPIQEVTFETLVSRAGELRDRTLTVLPVVDPEGSFVYLFNYSIVEPLRKTPCARRLLRALAEDLEHISLRGLAAITVSEDGIRVAERFGMGRSGVIWVAGAPDQVFTRRMR</sequence>
<evidence type="ECO:0000313" key="2">
    <source>
        <dbReference type="Proteomes" id="UP000019678"/>
    </source>
</evidence>